<dbReference type="PANTHER" id="PTHR34700:SF4">
    <property type="entry name" value="PHAGE-LIKE ELEMENT PBSX PROTEIN XKDP"/>
    <property type="match status" value="1"/>
</dbReference>
<dbReference type="RefSeq" id="WP_190027066.1">
    <property type="nucleotide sequence ID" value="NZ_BMUU01000003.1"/>
</dbReference>
<dbReference type="SUPFAM" id="SSF53955">
    <property type="entry name" value="Lysozyme-like"/>
    <property type="match status" value="1"/>
</dbReference>
<evidence type="ECO:0000256" key="4">
    <source>
        <dbReference type="SAM" id="SignalP"/>
    </source>
</evidence>
<feature type="region of interest" description="Disordered" evidence="3">
    <location>
        <begin position="124"/>
        <end position="282"/>
    </location>
</feature>
<feature type="compositionally biased region" description="Basic and acidic residues" evidence="3">
    <location>
        <begin position="249"/>
        <end position="264"/>
    </location>
</feature>
<dbReference type="InterPro" id="IPR010618">
    <property type="entry name" value="RPF"/>
</dbReference>
<dbReference type="InterPro" id="IPR018392">
    <property type="entry name" value="LysM"/>
</dbReference>
<dbReference type="CDD" id="cd00118">
    <property type="entry name" value="LysM"/>
    <property type="match status" value="1"/>
</dbReference>
<evidence type="ECO:0000313" key="7">
    <source>
        <dbReference type="Proteomes" id="UP000600946"/>
    </source>
</evidence>
<keyword evidence="7" id="KW-1185">Reference proteome</keyword>
<gene>
    <name evidence="6" type="ORF">GCM10010326_25400</name>
</gene>
<keyword evidence="2" id="KW-0378">Hydrolase</keyword>
<dbReference type="PANTHER" id="PTHR34700">
    <property type="entry name" value="POTASSIUM BINDING PROTEIN KBP"/>
    <property type="match status" value="1"/>
</dbReference>
<feature type="signal peptide" evidence="4">
    <location>
        <begin position="1"/>
        <end position="40"/>
    </location>
</feature>
<feature type="chain" id="PRO_5046536584" evidence="4">
    <location>
        <begin position="41"/>
        <end position="341"/>
    </location>
</feature>
<organism evidence="6 7">
    <name type="scientific">Streptomyces xanthochromogenes</name>
    <dbReference type="NCBI Taxonomy" id="67384"/>
    <lineage>
        <taxon>Bacteria</taxon>
        <taxon>Bacillati</taxon>
        <taxon>Actinomycetota</taxon>
        <taxon>Actinomycetes</taxon>
        <taxon>Kitasatosporales</taxon>
        <taxon>Streptomycetaceae</taxon>
        <taxon>Streptomyces</taxon>
    </lineage>
</organism>
<dbReference type="InterPro" id="IPR036779">
    <property type="entry name" value="LysM_dom_sf"/>
</dbReference>
<comment type="similarity">
    <text evidence="1">Belongs to the transglycosylase family. Rpf subfamily.</text>
</comment>
<evidence type="ECO:0000259" key="5">
    <source>
        <dbReference type="PROSITE" id="PS51782"/>
    </source>
</evidence>
<name>A0ABQ2ZZN7_9ACTN</name>
<feature type="domain" description="LysM" evidence="5">
    <location>
        <begin position="275"/>
        <end position="324"/>
    </location>
</feature>
<accession>A0ABQ2ZZN7</accession>
<dbReference type="Proteomes" id="UP000600946">
    <property type="component" value="Unassembled WGS sequence"/>
</dbReference>
<dbReference type="InterPro" id="IPR052196">
    <property type="entry name" value="Bact_Kbp"/>
</dbReference>
<feature type="compositionally biased region" description="Low complexity" evidence="3">
    <location>
        <begin position="154"/>
        <end position="193"/>
    </location>
</feature>
<reference evidence="7" key="1">
    <citation type="journal article" date="2019" name="Int. J. Syst. Evol. Microbiol.">
        <title>The Global Catalogue of Microorganisms (GCM) 10K type strain sequencing project: providing services to taxonomists for standard genome sequencing and annotation.</title>
        <authorList>
            <consortium name="The Broad Institute Genomics Platform"/>
            <consortium name="The Broad Institute Genome Sequencing Center for Infectious Disease"/>
            <person name="Wu L."/>
            <person name="Ma J."/>
        </authorList>
    </citation>
    <scope>NUCLEOTIDE SEQUENCE [LARGE SCALE GENOMIC DNA]</scope>
    <source>
        <strain evidence="7">JCM 4594</strain>
    </source>
</reference>
<evidence type="ECO:0000256" key="3">
    <source>
        <dbReference type="SAM" id="MobiDB-lite"/>
    </source>
</evidence>
<keyword evidence="4" id="KW-0732">Signal</keyword>
<dbReference type="SMART" id="SM00257">
    <property type="entry name" value="LysM"/>
    <property type="match status" value="1"/>
</dbReference>
<sequence length="341" mass="33166">MRSGNGRHRRPRQAPALVVAAGVTGSAIALPLLAATGANAADANTWNQVAACESGGMWSADFGNGLYGGLQFSQATWEAYGGNEYAQRADLASRAQQIAVAEKVLAAKGPQAFANCGSGAGLTKGGGSADVDPGVPDTSDNTPAPVPSAPATKTPGADATPSTPAAGTPTPGATQPGGTAKSPAPSASTPASPGKHRGAPAPEGSTGTTPDATGKDTPAGTGTDGPAGRTDPTGPSGTSGSSNSGNSSDTRDSGRHASRGDGASREAGNTPAANGGYTVRPGDNLSVIAEANKVQGGWPALYRANEQLIGTDPNLILPGQSLDLKDAAGASAAPNSAPKQG</sequence>
<dbReference type="PROSITE" id="PS51782">
    <property type="entry name" value="LYSM"/>
    <property type="match status" value="1"/>
</dbReference>
<comment type="caution">
    <text evidence="6">The sequence shown here is derived from an EMBL/GenBank/DDBJ whole genome shotgun (WGS) entry which is preliminary data.</text>
</comment>
<dbReference type="Gene3D" id="1.10.530.10">
    <property type="match status" value="1"/>
</dbReference>
<protein>
    <submittedName>
        <fullName evidence="6">Peptidoglycan-binding protein LysM</fullName>
    </submittedName>
</protein>
<feature type="compositionally biased region" description="Low complexity" evidence="3">
    <location>
        <begin position="211"/>
        <end position="248"/>
    </location>
</feature>
<evidence type="ECO:0000313" key="6">
    <source>
        <dbReference type="EMBL" id="GGY30330.1"/>
    </source>
</evidence>
<dbReference type="InterPro" id="IPR023346">
    <property type="entry name" value="Lysozyme-like_dom_sf"/>
</dbReference>
<proteinExistence type="inferred from homology"/>
<dbReference type="CDD" id="cd13925">
    <property type="entry name" value="RPF"/>
    <property type="match status" value="1"/>
</dbReference>
<dbReference type="GeneID" id="96290509"/>
<dbReference type="Gene3D" id="3.10.350.10">
    <property type="entry name" value="LysM domain"/>
    <property type="match status" value="1"/>
</dbReference>
<dbReference type="Pfam" id="PF01476">
    <property type="entry name" value="LysM"/>
    <property type="match status" value="1"/>
</dbReference>
<dbReference type="EMBL" id="BMUU01000003">
    <property type="protein sequence ID" value="GGY30330.1"/>
    <property type="molecule type" value="Genomic_DNA"/>
</dbReference>
<evidence type="ECO:0000256" key="1">
    <source>
        <dbReference type="ARBA" id="ARBA00010830"/>
    </source>
</evidence>
<evidence type="ECO:0000256" key="2">
    <source>
        <dbReference type="ARBA" id="ARBA00022801"/>
    </source>
</evidence>
<dbReference type="Pfam" id="PF06737">
    <property type="entry name" value="Transglycosylas"/>
    <property type="match status" value="1"/>
</dbReference>